<feature type="domain" description="Transcription regulator PadR N-terminal" evidence="3">
    <location>
        <begin position="82"/>
        <end position="150"/>
    </location>
</feature>
<dbReference type="Pfam" id="PF03551">
    <property type="entry name" value="PadR"/>
    <property type="match status" value="1"/>
</dbReference>
<protein>
    <submittedName>
        <fullName evidence="4">PadR family transcriptional regulator</fullName>
    </submittedName>
</protein>
<comment type="caution">
    <text evidence="4">The sequence shown here is derived from an EMBL/GenBank/DDBJ whole genome shotgun (WGS) entry which is preliminary data.</text>
</comment>
<dbReference type="InterPro" id="IPR036388">
    <property type="entry name" value="WH-like_DNA-bd_sf"/>
</dbReference>
<evidence type="ECO:0000256" key="2">
    <source>
        <dbReference type="SAM" id="MobiDB-lite"/>
    </source>
</evidence>
<dbReference type="InterPro" id="IPR005149">
    <property type="entry name" value="Tscrpt_reg_PadR_N"/>
</dbReference>
<evidence type="ECO:0000259" key="3">
    <source>
        <dbReference type="Pfam" id="PF03551"/>
    </source>
</evidence>
<accession>A0A2U2AJT9</accession>
<dbReference type="Gene3D" id="1.10.10.10">
    <property type="entry name" value="Winged helix-like DNA-binding domain superfamily/Winged helix DNA-binding domain"/>
    <property type="match status" value="1"/>
</dbReference>
<feature type="coiled-coil region" evidence="1">
    <location>
        <begin position="188"/>
        <end position="217"/>
    </location>
</feature>
<name>A0A2U2AJT9_9GAMM</name>
<dbReference type="EMBL" id="QEWR01000003">
    <property type="protein sequence ID" value="PWD83098.1"/>
    <property type="molecule type" value="Genomic_DNA"/>
</dbReference>
<organism evidence="4 5">
    <name type="scientific">Ignatzschineria indica</name>
    <dbReference type="NCBI Taxonomy" id="472583"/>
    <lineage>
        <taxon>Bacteria</taxon>
        <taxon>Pseudomonadati</taxon>
        <taxon>Pseudomonadota</taxon>
        <taxon>Gammaproteobacteria</taxon>
        <taxon>Cardiobacteriales</taxon>
        <taxon>Ignatzschineriaceae</taxon>
        <taxon>Ignatzschineria</taxon>
    </lineage>
</organism>
<evidence type="ECO:0000313" key="5">
    <source>
        <dbReference type="Proteomes" id="UP000244948"/>
    </source>
</evidence>
<dbReference type="RefSeq" id="WP_109236312.1">
    <property type="nucleotide sequence ID" value="NZ_BMXZ01000002.1"/>
</dbReference>
<keyword evidence="5" id="KW-1185">Reference proteome</keyword>
<dbReference type="AlphaFoldDB" id="A0A2U2AJT9"/>
<reference evidence="4 5" key="1">
    <citation type="journal article" date="2018" name="Genome Announc.">
        <title>Ignatzschineria cameli sp. nov., isolated from necrotic foot tissue of dromedaries (Camelus dromedarius) and associated maggots (Wohlfahrtia species) in Dubai.</title>
        <authorList>
            <person name="Tsang C.C."/>
            <person name="Tang J.Y."/>
            <person name="Fong J.Y."/>
            <person name="Kinne J."/>
            <person name="Lee H.H."/>
            <person name="Joseph M."/>
            <person name="Jose S."/>
            <person name="Schuster R.K."/>
            <person name="Tang Y."/>
            <person name="Sivakumar S."/>
            <person name="Chen J.H."/>
            <person name="Teng J.L."/>
            <person name="Lau S.K."/>
            <person name="Wernery U."/>
            <person name="Woo P.C."/>
        </authorList>
    </citation>
    <scope>NUCLEOTIDE SEQUENCE [LARGE SCALE GENOMIC DNA]</scope>
    <source>
        <strain evidence="4 5">KCTC 22643</strain>
    </source>
</reference>
<proteinExistence type="predicted"/>
<keyword evidence="1" id="KW-0175">Coiled coil</keyword>
<dbReference type="PANTHER" id="PTHR43252:SF2">
    <property type="entry name" value="TRANSCRIPTION REGULATOR, PADR-LIKE FAMILY"/>
    <property type="match status" value="1"/>
</dbReference>
<sequence>MMRELSRMQYGLLACGDRSARGYQRGRGAGRRGRHHFSEHCRRDDRFEMGGRGGGRRREGGRGHGRFGGGRRISSEELQLLVLMLLSEQSLHGYQIIKELEERSKGFYKPSPGMIYPLLAYLEESELAEVTMDGSKKEFSLTKKGKEEISEKLDEAEVLFSWLKAQGELINAMEQAYAVEQRSAESPHRAKLKELRLLLKENQNAEHETEINSILEEAIAKIKALL</sequence>
<dbReference type="Proteomes" id="UP000244948">
    <property type="component" value="Unassembled WGS sequence"/>
</dbReference>
<dbReference type="SUPFAM" id="SSF46785">
    <property type="entry name" value="Winged helix' DNA-binding domain"/>
    <property type="match status" value="1"/>
</dbReference>
<dbReference type="PANTHER" id="PTHR43252">
    <property type="entry name" value="TRANSCRIPTIONAL REGULATOR YQJI"/>
    <property type="match status" value="1"/>
</dbReference>
<feature type="region of interest" description="Disordered" evidence="2">
    <location>
        <begin position="45"/>
        <end position="69"/>
    </location>
</feature>
<gene>
    <name evidence="4" type="ORF">DC082_06665</name>
</gene>
<evidence type="ECO:0000256" key="1">
    <source>
        <dbReference type="SAM" id="Coils"/>
    </source>
</evidence>
<dbReference type="InterPro" id="IPR036390">
    <property type="entry name" value="WH_DNA-bd_sf"/>
</dbReference>
<evidence type="ECO:0000313" key="4">
    <source>
        <dbReference type="EMBL" id="PWD83098.1"/>
    </source>
</evidence>